<dbReference type="SUPFAM" id="SSF46565">
    <property type="entry name" value="Chaperone J-domain"/>
    <property type="match status" value="1"/>
</dbReference>
<dbReference type="Gene3D" id="1.10.287.110">
    <property type="entry name" value="DnaJ domain"/>
    <property type="match status" value="1"/>
</dbReference>
<evidence type="ECO:0000313" key="1">
    <source>
        <dbReference type="EMBL" id="QQG66806.1"/>
    </source>
</evidence>
<reference evidence="1 2" key="1">
    <citation type="submission" date="2020-05" db="EMBL/GenBank/DDBJ databases">
        <title>Complete genome of Desulfobulbus oligotrophicus.</title>
        <authorList>
            <person name="Podar M."/>
        </authorList>
    </citation>
    <scope>NUCLEOTIDE SEQUENCE [LARGE SCALE GENOMIC DNA]</scope>
    <source>
        <strain evidence="1 2">Prop6</strain>
    </source>
</reference>
<gene>
    <name evidence="1" type="ORF">HP555_13505</name>
</gene>
<keyword evidence="2" id="KW-1185">Reference proteome</keyword>
<dbReference type="RefSeq" id="WP_199263092.1">
    <property type="nucleotide sequence ID" value="NZ_CP054140.1"/>
</dbReference>
<organism evidence="1 2">
    <name type="scientific">Desulfobulbus oligotrophicus</name>
    <dbReference type="NCBI Taxonomy" id="1909699"/>
    <lineage>
        <taxon>Bacteria</taxon>
        <taxon>Pseudomonadati</taxon>
        <taxon>Thermodesulfobacteriota</taxon>
        <taxon>Desulfobulbia</taxon>
        <taxon>Desulfobulbales</taxon>
        <taxon>Desulfobulbaceae</taxon>
        <taxon>Desulfobulbus</taxon>
    </lineage>
</organism>
<evidence type="ECO:0008006" key="3">
    <source>
        <dbReference type="Google" id="ProtNLM"/>
    </source>
</evidence>
<dbReference type="Proteomes" id="UP000596092">
    <property type="component" value="Chromosome"/>
</dbReference>
<proteinExistence type="predicted"/>
<dbReference type="AlphaFoldDB" id="A0A7T5VFC7"/>
<dbReference type="InterPro" id="IPR001623">
    <property type="entry name" value="DnaJ_domain"/>
</dbReference>
<sequence>MYLARMEVGPRRYQYLLRESYRSDGILYSRELADLGSDPGRCIVYPDESSFYIDEEFLQQLRDQGVKVIDSELEELLFPFLDPYIKNRLQPFRHRSKYRNWRPADETVRRRALEETHIFDRRRVHFLRMGRTSEEIVDKTAPLYIALLDKSRDEIEQMILEQEQQLPPRDYQSYLFTIFNLQRFFQQSYARSIPQALDRDQLDALFVQEICSLAADAEFWCGFSRHHDRLPYTLVRYLIMYFDTAPAEPISWSNFGRRARAGRFQHRAAPVTEKISRSQAMVMFDISAEQLAAMKKKDLTRIYRQKAHELHPDKGGNTEQFIRLTAAYEELLPSLR</sequence>
<dbReference type="InterPro" id="IPR036869">
    <property type="entry name" value="J_dom_sf"/>
</dbReference>
<dbReference type="EMBL" id="CP054140">
    <property type="protein sequence ID" value="QQG66806.1"/>
    <property type="molecule type" value="Genomic_DNA"/>
</dbReference>
<evidence type="ECO:0000313" key="2">
    <source>
        <dbReference type="Proteomes" id="UP000596092"/>
    </source>
</evidence>
<dbReference type="CDD" id="cd06257">
    <property type="entry name" value="DnaJ"/>
    <property type="match status" value="1"/>
</dbReference>
<dbReference type="KEGG" id="dog:HP555_13505"/>
<name>A0A7T5VFC7_9BACT</name>
<protein>
    <recommendedName>
        <fullName evidence="3">J domain-containing protein</fullName>
    </recommendedName>
</protein>
<accession>A0A7T5VFC7</accession>